<dbReference type="Gene3D" id="3.50.50.60">
    <property type="entry name" value="FAD/NAD(P)-binding domain"/>
    <property type="match status" value="1"/>
</dbReference>
<feature type="domain" description="Amine oxidase" evidence="1">
    <location>
        <begin position="12"/>
        <end position="441"/>
    </location>
</feature>
<dbReference type="InterPro" id="IPR002937">
    <property type="entry name" value="Amino_oxidase"/>
</dbReference>
<dbReference type="InterPro" id="IPR036188">
    <property type="entry name" value="FAD/NAD-bd_sf"/>
</dbReference>
<dbReference type="Proteomes" id="UP000612352">
    <property type="component" value="Unassembled WGS sequence"/>
</dbReference>
<sequence length="493" mass="50555">MSTRVLVLGGGLAGLLAARRHARGGARVTLVERREDVGGAVRGVDLGGILVNAGAEAYGTGSGAVDALLSDLGLGEHVVTPRAGLGSRVVSDAGALVSPPGGLLGIPGDPLSREVRAALGTTGALRAWVERLLPASFGFADGVSVAEYVRRRMGARVAERLVSPIIGGVHSADPHTLELASVLPRLEETVRETGSLAAAVRRLRPQPHASAGTAVRALDPTMALLPGALADDLIAHGGTMLGGTRAVGVRRGGTDAADAQPDAPDAAWQVRLEGAHTGTLAADHLVIATDPGTARDLLLGNGAAEADGSDADADLAEVARAIPSSPAVAVRLVLLALDAPQLDAFPSGTGALVAPGTRGIRAKGLTHASAKWEHVERAARERFGPHSHVLRLSYGRPGEVLPGDDALTDEQVTDLALADASAILGTALSREQLRAARTVTWRRTMRQARPGHRAALEDLDRILGSAGLPLELTGAWRAGTGLDALVRHDGRTS</sequence>
<dbReference type="Gene3D" id="1.10.3110.10">
    <property type="entry name" value="protoporphyrinogen ix oxidase, domain 3"/>
    <property type="match status" value="1"/>
</dbReference>
<dbReference type="PANTHER" id="PTHR42923">
    <property type="entry name" value="PROTOPORPHYRINOGEN OXIDASE"/>
    <property type="match status" value="1"/>
</dbReference>
<dbReference type="PANTHER" id="PTHR42923:SF3">
    <property type="entry name" value="PROTOPORPHYRINOGEN OXIDASE"/>
    <property type="match status" value="1"/>
</dbReference>
<name>A0ABS1B838_9MICO</name>
<protein>
    <submittedName>
        <fullName evidence="2">FAD-dependent oxidoreductase</fullName>
    </submittedName>
</protein>
<dbReference type="InterPro" id="IPR050464">
    <property type="entry name" value="Zeta_carotene_desat/Oxidored"/>
</dbReference>
<keyword evidence="3" id="KW-1185">Reference proteome</keyword>
<dbReference type="RefSeq" id="WP_200501421.1">
    <property type="nucleotide sequence ID" value="NZ_JAEDAJ010000002.1"/>
</dbReference>
<dbReference type="Gene3D" id="3.90.660.20">
    <property type="entry name" value="Protoporphyrinogen oxidase, mitochondrial, domain 2"/>
    <property type="match status" value="1"/>
</dbReference>
<dbReference type="SUPFAM" id="SSF51905">
    <property type="entry name" value="FAD/NAD(P)-binding domain"/>
    <property type="match status" value="1"/>
</dbReference>
<proteinExistence type="predicted"/>
<dbReference type="SUPFAM" id="SSF54373">
    <property type="entry name" value="FAD-linked reductases, C-terminal domain"/>
    <property type="match status" value="1"/>
</dbReference>
<comment type="caution">
    <text evidence="2">The sequence shown here is derived from an EMBL/GenBank/DDBJ whole genome shotgun (WGS) entry which is preliminary data.</text>
</comment>
<dbReference type="Pfam" id="PF01593">
    <property type="entry name" value="Amino_oxidase"/>
    <property type="match status" value="1"/>
</dbReference>
<evidence type="ECO:0000259" key="1">
    <source>
        <dbReference type="Pfam" id="PF01593"/>
    </source>
</evidence>
<evidence type="ECO:0000313" key="2">
    <source>
        <dbReference type="EMBL" id="MBK0330765.1"/>
    </source>
</evidence>
<gene>
    <name evidence="2" type="ORF">I8D64_05050</name>
</gene>
<reference evidence="2 3" key="1">
    <citation type="submission" date="2020-12" db="EMBL/GenBank/DDBJ databases">
        <title>Brachybacterium sp. MASK1Z-5, whole genome shotgun sequence.</title>
        <authorList>
            <person name="Tuo L."/>
        </authorList>
    </citation>
    <scope>NUCLEOTIDE SEQUENCE [LARGE SCALE GENOMIC DNA]</scope>
    <source>
        <strain evidence="2 3">MASK1Z-5</strain>
    </source>
</reference>
<organism evidence="2 3">
    <name type="scientific">Brachybacterium halotolerans</name>
    <dbReference type="NCBI Taxonomy" id="2795215"/>
    <lineage>
        <taxon>Bacteria</taxon>
        <taxon>Bacillati</taxon>
        <taxon>Actinomycetota</taxon>
        <taxon>Actinomycetes</taxon>
        <taxon>Micrococcales</taxon>
        <taxon>Dermabacteraceae</taxon>
        <taxon>Brachybacterium</taxon>
    </lineage>
</organism>
<dbReference type="EMBL" id="JAEDAJ010000002">
    <property type="protein sequence ID" value="MBK0330765.1"/>
    <property type="molecule type" value="Genomic_DNA"/>
</dbReference>
<evidence type="ECO:0000313" key="3">
    <source>
        <dbReference type="Proteomes" id="UP000612352"/>
    </source>
</evidence>
<accession>A0ABS1B838</accession>